<comment type="caution">
    <text evidence="1">The sequence shown here is derived from an EMBL/GenBank/DDBJ whole genome shotgun (WGS) entry which is preliminary data.</text>
</comment>
<dbReference type="EMBL" id="JBHUKU010000009">
    <property type="protein sequence ID" value="MFD2460571.1"/>
    <property type="molecule type" value="Genomic_DNA"/>
</dbReference>
<organism evidence="1 2">
    <name type="scientific">Amycolatopsis samaneae</name>
    <dbReference type="NCBI Taxonomy" id="664691"/>
    <lineage>
        <taxon>Bacteria</taxon>
        <taxon>Bacillati</taxon>
        <taxon>Actinomycetota</taxon>
        <taxon>Actinomycetes</taxon>
        <taxon>Pseudonocardiales</taxon>
        <taxon>Pseudonocardiaceae</taxon>
        <taxon>Amycolatopsis</taxon>
    </lineage>
</organism>
<keyword evidence="2" id="KW-1185">Reference proteome</keyword>
<reference evidence="2" key="1">
    <citation type="journal article" date="2019" name="Int. J. Syst. Evol. Microbiol.">
        <title>The Global Catalogue of Microorganisms (GCM) 10K type strain sequencing project: providing services to taxonomists for standard genome sequencing and annotation.</title>
        <authorList>
            <consortium name="The Broad Institute Genomics Platform"/>
            <consortium name="The Broad Institute Genome Sequencing Center for Infectious Disease"/>
            <person name="Wu L."/>
            <person name="Ma J."/>
        </authorList>
    </citation>
    <scope>NUCLEOTIDE SEQUENCE [LARGE SCALE GENOMIC DNA]</scope>
    <source>
        <strain evidence="2">CGMCC 4.7643</strain>
    </source>
</reference>
<sequence length="125" mass="14371">MYFNEYMLGTSSEDLAFKGDHECLADYIRSWVMSGYGVRACNGDFQQFTLAVVAIIDEWTRDPGILDHVRYLSEDPQNDDAEVIERRVTTIFGNPYTYTILDPTTFAEATFRELYGNRDCSPLSR</sequence>
<dbReference type="Proteomes" id="UP001597419">
    <property type="component" value="Unassembled WGS sequence"/>
</dbReference>
<evidence type="ECO:0000313" key="1">
    <source>
        <dbReference type="EMBL" id="MFD2460571.1"/>
    </source>
</evidence>
<protein>
    <submittedName>
        <fullName evidence="1">Uncharacterized protein</fullName>
    </submittedName>
</protein>
<gene>
    <name evidence="1" type="ORF">ACFSYJ_18325</name>
</gene>
<accession>A0ABW5GI98</accession>
<proteinExistence type="predicted"/>
<evidence type="ECO:0000313" key="2">
    <source>
        <dbReference type="Proteomes" id="UP001597419"/>
    </source>
</evidence>
<dbReference type="RefSeq" id="WP_345393744.1">
    <property type="nucleotide sequence ID" value="NZ_BAABHG010000006.1"/>
</dbReference>
<name>A0ABW5GI98_9PSEU</name>